<evidence type="ECO:0000313" key="3">
    <source>
        <dbReference type="Proteomes" id="UP000258309"/>
    </source>
</evidence>
<name>A0A3E2HBF6_SCYLI</name>
<dbReference type="PANTHER" id="PTHR39606">
    <property type="entry name" value="SURFACE PROTEIN, PUTATIVE-RELATED"/>
    <property type="match status" value="1"/>
</dbReference>
<gene>
    <name evidence="2" type="ORF">B7463_g5844</name>
</gene>
<evidence type="ECO:0000313" key="2">
    <source>
        <dbReference type="EMBL" id="RFU30481.1"/>
    </source>
</evidence>
<feature type="non-terminal residue" evidence="2">
    <location>
        <position position="210"/>
    </location>
</feature>
<dbReference type="Proteomes" id="UP000258309">
    <property type="component" value="Unassembled WGS sequence"/>
</dbReference>
<feature type="compositionally biased region" description="Low complexity" evidence="1">
    <location>
        <begin position="76"/>
        <end position="87"/>
    </location>
</feature>
<feature type="compositionally biased region" description="Low complexity" evidence="1">
    <location>
        <begin position="36"/>
        <end position="56"/>
    </location>
</feature>
<dbReference type="PANTHER" id="PTHR39606:SF1">
    <property type="entry name" value="CELL SURFACE PROTEIN"/>
    <property type="match status" value="1"/>
</dbReference>
<keyword evidence="3" id="KW-1185">Reference proteome</keyword>
<accession>A0A3E2HBF6</accession>
<proteinExistence type="predicted"/>
<protein>
    <recommendedName>
        <fullName evidence="4">Period circadian protein</fullName>
    </recommendedName>
</protein>
<feature type="non-terminal residue" evidence="2">
    <location>
        <position position="1"/>
    </location>
</feature>
<feature type="region of interest" description="Disordered" evidence="1">
    <location>
        <begin position="76"/>
        <end position="106"/>
    </location>
</feature>
<dbReference type="OMA" id="NKGHETT"/>
<sequence>MPTTRSTVGHESTIDKVKDALHLNKDHTTVTNTTETYTTGTPNHNHNHGAGTHTRSGAGGITGATTGTGYSGTNHTGTNHTGTHYTGTSGGISNSTNAGPHDSNLANKLDPRVDSDLDGRGNRHGGVTGGLMGASGSHATPGSGIAQNTAGPHNSDTLNKIDPRVDADLDGSNTMGGNRTYSKCATVDETVENYRVGSGVAVTPPTTTGN</sequence>
<dbReference type="STRING" id="5539.A0A3E2HBF6"/>
<evidence type="ECO:0008006" key="4">
    <source>
        <dbReference type="Google" id="ProtNLM"/>
    </source>
</evidence>
<evidence type="ECO:0000256" key="1">
    <source>
        <dbReference type="SAM" id="MobiDB-lite"/>
    </source>
</evidence>
<reference evidence="2 3" key="1">
    <citation type="submission" date="2018-05" db="EMBL/GenBank/DDBJ databases">
        <title>Draft genome sequence of Scytalidium lignicola DSM 105466, a ubiquitous saprotrophic fungus.</title>
        <authorList>
            <person name="Buettner E."/>
            <person name="Gebauer A.M."/>
            <person name="Hofrichter M."/>
            <person name="Liers C."/>
            <person name="Kellner H."/>
        </authorList>
    </citation>
    <scope>NUCLEOTIDE SEQUENCE [LARGE SCALE GENOMIC DNA]</scope>
    <source>
        <strain evidence="2 3">DSM 105466</strain>
    </source>
</reference>
<feature type="region of interest" description="Disordered" evidence="1">
    <location>
        <begin position="36"/>
        <end position="58"/>
    </location>
</feature>
<dbReference type="AlphaFoldDB" id="A0A3E2HBF6"/>
<comment type="caution">
    <text evidence="2">The sequence shown here is derived from an EMBL/GenBank/DDBJ whole genome shotgun (WGS) entry which is preliminary data.</text>
</comment>
<dbReference type="OrthoDB" id="2590867at2759"/>
<dbReference type="EMBL" id="NCSJ02000099">
    <property type="protein sequence ID" value="RFU30481.1"/>
    <property type="molecule type" value="Genomic_DNA"/>
</dbReference>
<organism evidence="2 3">
    <name type="scientific">Scytalidium lignicola</name>
    <name type="common">Hyphomycete</name>
    <dbReference type="NCBI Taxonomy" id="5539"/>
    <lineage>
        <taxon>Eukaryota</taxon>
        <taxon>Fungi</taxon>
        <taxon>Dikarya</taxon>
        <taxon>Ascomycota</taxon>
        <taxon>Pezizomycotina</taxon>
        <taxon>Leotiomycetes</taxon>
        <taxon>Leotiomycetes incertae sedis</taxon>
        <taxon>Scytalidium</taxon>
    </lineage>
</organism>